<dbReference type="Gene3D" id="3.30.420.10">
    <property type="entry name" value="Ribonuclease H-like superfamily/Ribonuclease H"/>
    <property type="match status" value="2"/>
</dbReference>
<gene>
    <name evidence="2" type="ORF">GCM10010269_22290</name>
</gene>
<comment type="caution">
    <text evidence="2">The sequence shown here is derived from an EMBL/GenBank/DDBJ whole genome shotgun (WGS) entry which is preliminary data.</text>
</comment>
<reference evidence="2" key="2">
    <citation type="submission" date="2020-09" db="EMBL/GenBank/DDBJ databases">
        <authorList>
            <person name="Sun Q."/>
            <person name="Ohkuma M."/>
        </authorList>
    </citation>
    <scope>NUCLEOTIDE SEQUENCE</scope>
    <source>
        <strain evidence="2">JCM 4386</strain>
    </source>
</reference>
<dbReference type="SUPFAM" id="SSF53098">
    <property type="entry name" value="Ribonuclease H-like"/>
    <property type="match status" value="1"/>
</dbReference>
<dbReference type="GO" id="GO:0003676">
    <property type="term" value="F:nucleic acid binding"/>
    <property type="evidence" value="ECO:0007669"/>
    <property type="project" value="InterPro"/>
</dbReference>
<dbReference type="InterPro" id="IPR036397">
    <property type="entry name" value="RNaseH_sf"/>
</dbReference>
<feature type="region of interest" description="Disordered" evidence="1">
    <location>
        <begin position="683"/>
        <end position="741"/>
    </location>
</feature>
<organism evidence="2 3">
    <name type="scientific">Streptomyces humidus</name>
    <dbReference type="NCBI Taxonomy" id="52259"/>
    <lineage>
        <taxon>Bacteria</taxon>
        <taxon>Bacillati</taxon>
        <taxon>Actinomycetota</taxon>
        <taxon>Actinomycetes</taxon>
        <taxon>Kitasatosporales</taxon>
        <taxon>Streptomycetaceae</taxon>
        <taxon>Streptomyces</taxon>
    </lineage>
</organism>
<dbReference type="Proteomes" id="UP000606194">
    <property type="component" value="Unassembled WGS sequence"/>
</dbReference>
<proteinExistence type="predicted"/>
<keyword evidence="3" id="KW-1185">Reference proteome</keyword>
<dbReference type="InterPro" id="IPR012337">
    <property type="entry name" value="RNaseH-like_sf"/>
</dbReference>
<dbReference type="EMBL" id="BMTL01000007">
    <property type="protein sequence ID" value="GGR82631.1"/>
    <property type="molecule type" value="Genomic_DNA"/>
</dbReference>
<evidence type="ECO:0000313" key="3">
    <source>
        <dbReference type="Proteomes" id="UP000606194"/>
    </source>
</evidence>
<evidence type="ECO:0000313" key="2">
    <source>
        <dbReference type="EMBL" id="GGR82631.1"/>
    </source>
</evidence>
<reference evidence="2" key="1">
    <citation type="journal article" date="2014" name="Int. J. Syst. Evol. Microbiol.">
        <title>Complete genome sequence of Corynebacterium casei LMG S-19264T (=DSM 44701T), isolated from a smear-ripened cheese.</title>
        <authorList>
            <consortium name="US DOE Joint Genome Institute (JGI-PGF)"/>
            <person name="Walter F."/>
            <person name="Albersmeier A."/>
            <person name="Kalinowski J."/>
            <person name="Ruckert C."/>
        </authorList>
    </citation>
    <scope>NUCLEOTIDE SEQUENCE</scope>
    <source>
        <strain evidence="2">JCM 4386</strain>
    </source>
</reference>
<accession>A0A918FTX2</accession>
<name>A0A918FTX2_9ACTN</name>
<dbReference type="RefSeq" id="WP_053744008.1">
    <property type="nucleotide sequence ID" value="NZ_BMTL01000007.1"/>
</dbReference>
<feature type="region of interest" description="Disordered" evidence="1">
    <location>
        <begin position="252"/>
        <end position="274"/>
    </location>
</feature>
<dbReference type="AlphaFoldDB" id="A0A918FTX2"/>
<protein>
    <submittedName>
        <fullName evidence="2">Transposase</fullName>
    </submittedName>
</protein>
<sequence>MTGTVSGWFETDRVCLGDLVRWRGGVWEVSAFQGRQITLRPQSGDVAPVDMLWREVESAPDFAVLDNDGQDVARARLPALGELLEAATPAEREKALWWHEHMKELHTGLRPGSTTARPGYDPDTTTFKQRCQTKSAELAAVGMEFSWRALDDRRRAWKAAAENPLVLLYDGRKTRTPDPGGRTDKRVIALMHEVTARHARESGGRVNRVYEDVETLVRQRYRRELQDPREAERLLLPRSTFYTRMQELGLTEQLKKTTRRRSREASKPRRPYTPSVALRPGQLVQIDTSPLKIKVIGDDGRAVSAELTAAIDVASRSCMALMIVPVVTGEGKPGQRIGGRATKAFDLVLLLAQCFAPLPMRPGWDPLTAARNSALPYGQLCAADARFAEAVAARPVIHPRTIVIDQGSPYLSDHFKMVCSFLGISIEYARKDTPTDKPLAEAFFHGFADTFSQFVKGWTGRSFEQRGYGIERQRLFSINQVQAAAEEWVALDYQQQPHEGLRSPLYPGMVLSPNQMYDRLVASYGYRPRQLTAEDNRKLLVPAWVTVTDKGVQIDNRTYRSLDGPLWDLEGLDSGLAHKNGRWEARYNPYYPDVAWLYDHRLSGRWIPVEFLYRHMLADLPWTHYHWQDAAEEWALGGGSREDEVAITLAVKERHRRTRRGPTARQAAEPRLPFRGVIRLETGDTSDSAAPVTPLDPDTVPAAPSLPVPARDIDNGRYTLPTWAPADSQDDPPPAGTAAPA</sequence>
<evidence type="ECO:0000256" key="1">
    <source>
        <dbReference type="SAM" id="MobiDB-lite"/>
    </source>
</evidence>